<evidence type="ECO:0000256" key="2">
    <source>
        <dbReference type="ARBA" id="ARBA00010152"/>
    </source>
</evidence>
<dbReference type="EMBL" id="CBTN010000019">
    <property type="protein sequence ID" value="CDH53687.1"/>
    <property type="molecule type" value="Genomic_DNA"/>
</dbReference>
<dbReference type="STRING" id="1263082.A0A068RVN7"/>
<dbReference type="PANTHER" id="PTHR21338:SF0">
    <property type="entry name" value="LARGE RIBOSOMAL SUBUNIT PROTEIN ML41"/>
    <property type="match status" value="1"/>
</dbReference>
<dbReference type="Proteomes" id="UP000027586">
    <property type="component" value="Unassembled WGS sequence"/>
</dbReference>
<keyword evidence="4" id="KW-0689">Ribosomal protein</keyword>
<sequence>MLPTCPDADLDRLATTIVSSATIAPSKHDQYGIILTIKNMKRYLATDARKLIGWAYDVLQQRTPTKDQPNNSVLAVRMVRDPVNAALVEFLIQSISFSDRLMNNGFFISVMDTLFDLAKDSAGTSATSLWLVCYVSEKLHTCTLQHIHKYLIVQFAKVGNPHISASNTMDTAQAQLTTFASTLFSHLLESHAESVQQSLLNTFEAYITWTNGMNDTLSGSDMDVDQIDTRAYTLSYMLGLPKISTDLTNACWGAITRKLLNDDILGNIFVYEREESKSLVRTTESGVQTVSKIFPGWLYGVAFDRSGVVMKHALDIAIILDTMAHNPRLGLEHLMPSGQASVIDSLRPTFEQLNLEPASIDIVDWVVSILNSESAQRQKDGLKIPLFLLQLIILKNNEPSIAIDTLVQLITGIVRTPDDDNSVSNGYGRYIILTLVEAATEKWPDIFQSTLGSIFSKAIATHIANSAGAVNVQKILANITLLFEDGGSQDEEKSNARPGFNAFQLYIMQHWRQVLLLFVNHPSMECRSLGYRMLTVSKLWEYDMVEGASDYIDPNVLARLLTDAWFRHMKNRYLYFEKETEASVLDEFENLIVHCCQNTKLAKAIHTSFLDAILGGALEIFPPVDLKALQEEKKNLLEKMEAADFNPSNDKQNVVSSLSVVQGPTPSNQSRPPQFLVTPTFLQNELEIQDLTYIDNVERTARLFYKFKDTNSSEEQVRSIILHVLSHMSSKWPSSTATWQAYDDALPRNIPSPRDIAIGNAFKDYPVLFLILDKCSKVVQYPVNDTLRSILVYFIAFWHMSQVAQAPTALKFATQLEETIRLIMLLKEVLPKSLVDIYHILPFMSAQDVGSILYQVIWPYVRSEHPLSEIPGLTPATSQGENAKPKQEELETKCLGSMVSLYKNRLTLAFFFSSLHTMFGVIRAIPRGASRLPLTAKKGHNYYKGTGTGAMGRHTKRGGYKVDWNRVRTYVVPDLEGFTLGPYVSRKTTPPKNPQ</sequence>
<dbReference type="GO" id="GO:0003735">
    <property type="term" value="F:structural constituent of ribosome"/>
    <property type="evidence" value="ECO:0007669"/>
    <property type="project" value="InterPro"/>
</dbReference>
<dbReference type="Pfam" id="PF09809">
    <property type="entry name" value="MRP-L27"/>
    <property type="match status" value="1"/>
</dbReference>
<evidence type="ECO:0000256" key="4">
    <source>
        <dbReference type="ARBA" id="ARBA00022980"/>
    </source>
</evidence>
<dbReference type="Pfam" id="PF14838">
    <property type="entry name" value="INTS5_C"/>
    <property type="match status" value="1"/>
</dbReference>
<evidence type="ECO:0000259" key="7">
    <source>
        <dbReference type="Pfam" id="PF14838"/>
    </source>
</evidence>
<gene>
    <name evidence="8" type="ORF">LCOR_05018.1</name>
</gene>
<keyword evidence="3" id="KW-0809">Transit peptide</keyword>
<proteinExistence type="inferred from homology"/>
<name>A0A068RVN7_9FUNG</name>
<evidence type="ECO:0000256" key="5">
    <source>
        <dbReference type="ARBA" id="ARBA00023128"/>
    </source>
</evidence>
<dbReference type="InterPro" id="IPR019189">
    <property type="entry name" value="Ribosomal_mL41"/>
</dbReference>
<keyword evidence="5" id="KW-0496">Mitochondrion</keyword>
<dbReference type="AlphaFoldDB" id="A0A068RVN7"/>
<evidence type="ECO:0000313" key="8">
    <source>
        <dbReference type="EMBL" id="CDH53687.1"/>
    </source>
</evidence>
<evidence type="ECO:0000256" key="6">
    <source>
        <dbReference type="ARBA" id="ARBA00023274"/>
    </source>
</evidence>
<dbReference type="GO" id="GO:0005762">
    <property type="term" value="C:mitochondrial large ribosomal subunit"/>
    <property type="evidence" value="ECO:0007669"/>
    <property type="project" value="InterPro"/>
</dbReference>
<reference evidence="8" key="1">
    <citation type="submission" date="2013-08" db="EMBL/GenBank/DDBJ databases">
        <title>Gene expansion shapes genome architecture in the human pathogen Lichtheimia corymbifera: an evolutionary genomics analysis in the ancient terrestrial Mucorales (Mucoromycotina).</title>
        <authorList>
            <person name="Schwartze V.U."/>
            <person name="Winter S."/>
            <person name="Shelest E."/>
            <person name="Marcet-Houben M."/>
            <person name="Horn F."/>
            <person name="Wehner S."/>
            <person name="Hoffmann K."/>
            <person name="Riege K."/>
            <person name="Sammeth M."/>
            <person name="Nowrousian M."/>
            <person name="Valiante V."/>
            <person name="Linde J."/>
            <person name="Jacobsen I.D."/>
            <person name="Marz M."/>
            <person name="Brakhage A.A."/>
            <person name="Gabaldon T."/>
            <person name="Bocker S."/>
            <person name="Voigt K."/>
        </authorList>
    </citation>
    <scope>NUCLEOTIDE SEQUENCE [LARGE SCALE GENOMIC DNA]</scope>
    <source>
        <strain evidence="8">FSU 9682</strain>
    </source>
</reference>
<keyword evidence="9" id="KW-1185">Reference proteome</keyword>
<protein>
    <recommendedName>
        <fullName evidence="7">Integrator complex subunit 5 C-terminal domain-containing protein</fullName>
    </recommendedName>
</protein>
<evidence type="ECO:0000256" key="1">
    <source>
        <dbReference type="ARBA" id="ARBA00004173"/>
    </source>
</evidence>
<organism evidence="8 9">
    <name type="scientific">Lichtheimia corymbifera JMRC:FSU:9682</name>
    <dbReference type="NCBI Taxonomy" id="1263082"/>
    <lineage>
        <taxon>Eukaryota</taxon>
        <taxon>Fungi</taxon>
        <taxon>Fungi incertae sedis</taxon>
        <taxon>Mucoromycota</taxon>
        <taxon>Mucoromycotina</taxon>
        <taxon>Mucoromycetes</taxon>
        <taxon>Mucorales</taxon>
        <taxon>Lichtheimiaceae</taxon>
        <taxon>Lichtheimia</taxon>
    </lineage>
</organism>
<comment type="similarity">
    <text evidence="2">Belongs to the mitochondrion-specific ribosomal protein mL41 family.</text>
</comment>
<dbReference type="InterPro" id="IPR029444">
    <property type="entry name" value="INTS5_C"/>
</dbReference>
<evidence type="ECO:0000256" key="3">
    <source>
        <dbReference type="ARBA" id="ARBA00022946"/>
    </source>
</evidence>
<keyword evidence="6" id="KW-0687">Ribonucleoprotein</keyword>
<comment type="subcellular location">
    <subcellularLocation>
        <location evidence="1">Mitochondrion</location>
    </subcellularLocation>
</comment>
<dbReference type="GO" id="GO:0006412">
    <property type="term" value="P:translation"/>
    <property type="evidence" value="ECO:0007669"/>
    <property type="project" value="TreeGrafter"/>
</dbReference>
<comment type="caution">
    <text evidence="8">The sequence shown here is derived from an EMBL/GenBank/DDBJ whole genome shotgun (WGS) entry which is preliminary data.</text>
</comment>
<dbReference type="PANTHER" id="PTHR21338">
    <property type="entry name" value="MITOCHONDRIAL RIBOSOMAL PROTEIN L41"/>
    <property type="match status" value="1"/>
</dbReference>
<feature type="domain" description="Integrator complex subunit 5 C-terminal" evidence="7">
    <location>
        <begin position="753"/>
        <end position="868"/>
    </location>
</feature>
<dbReference type="OrthoDB" id="69088at2759"/>
<dbReference type="VEuPathDB" id="FungiDB:LCOR_05018.1"/>
<evidence type="ECO:0000313" key="9">
    <source>
        <dbReference type="Proteomes" id="UP000027586"/>
    </source>
</evidence>
<accession>A0A068RVN7</accession>